<dbReference type="Proteomes" id="UP000256964">
    <property type="component" value="Unassembled WGS sequence"/>
</dbReference>
<dbReference type="EMBL" id="KZ857384">
    <property type="protein sequence ID" value="RDX54521.1"/>
    <property type="molecule type" value="Genomic_DNA"/>
</dbReference>
<keyword evidence="2" id="KW-1185">Reference proteome</keyword>
<name>A0A371DPR3_9APHY</name>
<reference evidence="1 2" key="1">
    <citation type="journal article" date="2018" name="Biotechnol. Biofuels">
        <title>Integrative visual omics of the white-rot fungus Polyporus brumalis exposes the biotechnological potential of its oxidative enzymes for delignifying raw plant biomass.</title>
        <authorList>
            <person name="Miyauchi S."/>
            <person name="Rancon A."/>
            <person name="Drula E."/>
            <person name="Hage H."/>
            <person name="Chaduli D."/>
            <person name="Favel A."/>
            <person name="Grisel S."/>
            <person name="Henrissat B."/>
            <person name="Herpoel-Gimbert I."/>
            <person name="Ruiz-Duenas F.J."/>
            <person name="Chevret D."/>
            <person name="Hainaut M."/>
            <person name="Lin J."/>
            <person name="Wang M."/>
            <person name="Pangilinan J."/>
            <person name="Lipzen A."/>
            <person name="Lesage-Meessen L."/>
            <person name="Navarro D."/>
            <person name="Riley R."/>
            <person name="Grigoriev I.V."/>
            <person name="Zhou S."/>
            <person name="Raouche S."/>
            <person name="Rosso M.N."/>
        </authorList>
    </citation>
    <scope>NUCLEOTIDE SEQUENCE [LARGE SCALE GENOMIC DNA]</scope>
    <source>
        <strain evidence="1 2">BRFM 1820</strain>
    </source>
</reference>
<accession>A0A371DPR3</accession>
<organism evidence="1 2">
    <name type="scientific">Lentinus brumalis</name>
    <dbReference type="NCBI Taxonomy" id="2498619"/>
    <lineage>
        <taxon>Eukaryota</taxon>
        <taxon>Fungi</taxon>
        <taxon>Dikarya</taxon>
        <taxon>Basidiomycota</taxon>
        <taxon>Agaricomycotina</taxon>
        <taxon>Agaricomycetes</taxon>
        <taxon>Polyporales</taxon>
        <taxon>Polyporaceae</taxon>
        <taxon>Lentinus</taxon>
    </lineage>
</organism>
<proteinExistence type="predicted"/>
<sequence length="82" mass="8945">MFPKLVSTGLWTVCLSFSPRSNSSSAHYADFEPRTVAGRHRCPRTLLGTSGCHSRDDSSGPSEVFASQVRCRDAAEVETRAL</sequence>
<dbReference type="AlphaFoldDB" id="A0A371DPR3"/>
<protein>
    <submittedName>
        <fullName evidence="1">Uncharacterized protein</fullName>
    </submittedName>
</protein>
<gene>
    <name evidence="1" type="ORF">OH76DRAFT_973109</name>
</gene>
<evidence type="ECO:0000313" key="2">
    <source>
        <dbReference type="Proteomes" id="UP000256964"/>
    </source>
</evidence>
<evidence type="ECO:0000313" key="1">
    <source>
        <dbReference type="EMBL" id="RDX54521.1"/>
    </source>
</evidence>